<sequence>MAANTQTAGTDRGHAIALSISFLAWIRSTAKAALKALKMARMLSALSNMSDYQLSQIGISRSEIPEYAGKLMADE</sequence>
<accession>A0AA90Z2T6</accession>
<organism evidence="1 2">
    <name type="scientific">Ruegeria atlantica</name>
    <dbReference type="NCBI Taxonomy" id="81569"/>
    <lineage>
        <taxon>Bacteria</taxon>
        <taxon>Pseudomonadati</taxon>
        <taxon>Pseudomonadota</taxon>
        <taxon>Alphaproteobacteria</taxon>
        <taxon>Rhodobacterales</taxon>
        <taxon>Roseobacteraceae</taxon>
        <taxon>Ruegeria</taxon>
    </lineage>
</organism>
<evidence type="ECO:0000313" key="2">
    <source>
        <dbReference type="Proteomes" id="UP000597886"/>
    </source>
</evidence>
<dbReference type="RefSeq" id="WP_171117782.1">
    <property type="nucleotide sequence ID" value="NZ_WVRA01000006.1"/>
</dbReference>
<dbReference type="AlphaFoldDB" id="A0AA90Z2T6"/>
<proteinExistence type="predicted"/>
<comment type="caution">
    <text evidence="1">The sequence shown here is derived from an EMBL/GenBank/DDBJ whole genome shotgun (WGS) entry which is preliminary data.</text>
</comment>
<name>A0AA90Z2T6_9RHOB</name>
<dbReference type="EMBL" id="WVRA01000006">
    <property type="protein sequence ID" value="NOE19579.1"/>
    <property type="molecule type" value="Genomic_DNA"/>
</dbReference>
<gene>
    <name evidence="1" type="ORF">GS634_15750</name>
</gene>
<reference evidence="1" key="1">
    <citation type="submission" date="2019-12" db="EMBL/GenBank/DDBJ databases">
        <title>Ruegeria JWLKs population differentiation of coral mucus and skeleton niches.</title>
        <authorList>
            <person name="Luo D."/>
        </authorList>
    </citation>
    <scope>NUCLEOTIDE SEQUENCE</scope>
    <source>
        <strain evidence="1">HKCCD6181</strain>
    </source>
</reference>
<evidence type="ECO:0000313" key="1">
    <source>
        <dbReference type="EMBL" id="NOE19579.1"/>
    </source>
</evidence>
<dbReference type="Proteomes" id="UP000597886">
    <property type="component" value="Unassembled WGS sequence"/>
</dbReference>
<protein>
    <submittedName>
        <fullName evidence="1">DUF1127 domain-containing protein</fullName>
    </submittedName>
</protein>